<dbReference type="InterPro" id="IPR001810">
    <property type="entry name" value="F-box_dom"/>
</dbReference>
<dbReference type="EMBL" id="JADBGQ010000007">
    <property type="protein sequence ID" value="KAG5390410.1"/>
    <property type="molecule type" value="Genomic_DNA"/>
</dbReference>
<dbReference type="InterPro" id="IPR036047">
    <property type="entry name" value="F-box-like_dom_sf"/>
</dbReference>
<dbReference type="PANTHER" id="PTHR31111:SF135">
    <property type="entry name" value="F-BOX DOMAIN-CONTAINING PROTEIN"/>
    <property type="match status" value="1"/>
</dbReference>
<sequence>MTNPKYSVWNPTLRRLLTLPQPQQTISVKDLPYLGYDPWEGKHKVLFMLRMKYTDQPRVLTLGAQESWRIITKGRCPIGNTHLHLLAKRMRVFKKNKKRRRLEKSKDDRSQPNHIPLDLIFEILSRLPAKSIVRYQCVSKLWSSFTTLPSFINSFASRSSSRSPRLLLTFTLQGKHFVFSFPQNQNPEGSYSPVYSYHMKNAYNDYMRSESVHGLILLYGFRIWNPSLRRIFTLPHPEEHIPISLCSRRSYLCYDPLEGKHKVLCLYYGSSSVEPLIITLGAQESWRIITKGRCPVHSPTKEGYGRCFNGILYYQARVDDHDIIMSFDVKSESFSPINYPKYSSFRRSYKMMIPYDGRLALVTRDFPSELYILKDADGHEWTRQCLPRVRFKSKWRIYMQLKGITDAGELVFAPKSFVDSFYILYFDPRRNSTREAFFEGFMGDEFRRSDYRFPNNRTDCFGVFANHMESLVSF</sequence>
<proteinExistence type="predicted"/>
<evidence type="ECO:0000313" key="3">
    <source>
        <dbReference type="Proteomes" id="UP000823674"/>
    </source>
</evidence>
<feature type="domain" description="F-box" evidence="1">
    <location>
        <begin position="115"/>
        <end position="154"/>
    </location>
</feature>
<reference evidence="2 3" key="1">
    <citation type="submission" date="2021-03" db="EMBL/GenBank/DDBJ databases">
        <authorList>
            <person name="King G.J."/>
            <person name="Bancroft I."/>
            <person name="Baten A."/>
            <person name="Bloomfield J."/>
            <person name="Borpatragohain P."/>
            <person name="He Z."/>
            <person name="Irish N."/>
            <person name="Irwin J."/>
            <person name="Liu K."/>
            <person name="Mauleon R.P."/>
            <person name="Moore J."/>
            <person name="Morris R."/>
            <person name="Ostergaard L."/>
            <person name="Wang B."/>
            <person name="Wells R."/>
        </authorList>
    </citation>
    <scope>NUCLEOTIDE SEQUENCE [LARGE SCALE GENOMIC DNA]</scope>
    <source>
        <strain evidence="2">R-o-18</strain>
        <tissue evidence="2">Leaf</tissue>
    </source>
</reference>
<dbReference type="SUPFAM" id="SSF81383">
    <property type="entry name" value="F-box domain"/>
    <property type="match status" value="1"/>
</dbReference>
<keyword evidence="3" id="KW-1185">Reference proteome</keyword>
<dbReference type="Proteomes" id="UP000823674">
    <property type="component" value="Chromosome A08"/>
</dbReference>
<accession>A0ABQ7LWK2</accession>
<evidence type="ECO:0000313" key="2">
    <source>
        <dbReference type="EMBL" id="KAG5390410.1"/>
    </source>
</evidence>
<dbReference type="NCBIfam" id="TIGR01640">
    <property type="entry name" value="F_box_assoc_1"/>
    <property type="match status" value="2"/>
</dbReference>
<dbReference type="Pfam" id="PF00646">
    <property type="entry name" value="F-box"/>
    <property type="match status" value="1"/>
</dbReference>
<organism evidence="2 3">
    <name type="scientific">Brassica rapa subsp. trilocularis</name>
    <dbReference type="NCBI Taxonomy" id="1813537"/>
    <lineage>
        <taxon>Eukaryota</taxon>
        <taxon>Viridiplantae</taxon>
        <taxon>Streptophyta</taxon>
        <taxon>Embryophyta</taxon>
        <taxon>Tracheophyta</taxon>
        <taxon>Spermatophyta</taxon>
        <taxon>Magnoliopsida</taxon>
        <taxon>eudicotyledons</taxon>
        <taxon>Gunneridae</taxon>
        <taxon>Pentapetalae</taxon>
        <taxon>rosids</taxon>
        <taxon>malvids</taxon>
        <taxon>Brassicales</taxon>
        <taxon>Brassicaceae</taxon>
        <taxon>Brassiceae</taxon>
        <taxon>Brassica</taxon>
    </lineage>
</organism>
<evidence type="ECO:0000259" key="1">
    <source>
        <dbReference type="SMART" id="SM00256"/>
    </source>
</evidence>
<dbReference type="InterPro" id="IPR017451">
    <property type="entry name" value="F-box-assoc_interact_dom"/>
</dbReference>
<dbReference type="InterPro" id="IPR013187">
    <property type="entry name" value="F-box-assoc_dom_typ3"/>
</dbReference>
<dbReference type="PANTHER" id="PTHR31111">
    <property type="entry name" value="BNAA05G37150D PROTEIN-RELATED"/>
    <property type="match status" value="1"/>
</dbReference>
<name>A0ABQ7LWK2_BRACM</name>
<protein>
    <recommendedName>
        <fullName evidence="1">F-box domain-containing protein</fullName>
    </recommendedName>
</protein>
<gene>
    <name evidence="2" type="primary">A08p034020.1_BraROA</name>
    <name evidence="2" type="ORF">IGI04_031951</name>
</gene>
<comment type="caution">
    <text evidence="2">The sequence shown here is derived from an EMBL/GenBank/DDBJ whole genome shotgun (WGS) entry which is preliminary data.</text>
</comment>
<dbReference type="Gene3D" id="1.20.1280.50">
    <property type="match status" value="1"/>
</dbReference>
<dbReference type="SMART" id="SM00256">
    <property type="entry name" value="FBOX"/>
    <property type="match status" value="1"/>
</dbReference>
<dbReference type="Pfam" id="PF08268">
    <property type="entry name" value="FBA_3"/>
    <property type="match status" value="2"/>
</dbReference>